<evidence type="ECO:0000313" key="4">
    <source>
        <dbReference type="Proteomes" id="UP000663828"/>
    </source>
</evidence>
<evidence type="ECO:0000256" key="1">
    <source>
        <dbReference type="SAM" id="Phobius"/>
    </source>
</evidence>
<protein>
    <submittedName>
        <fullName evidence="2">Uncharacterized protein</fullName>
    </submittedName>
</protein>
<dbReference type="Proteomes" id="UP000663828">
    <property type="component" value="Unassembled WGS sequence"/>
</dbReference>
<feature type="transmembrane region" description="Helical" evidence="1">
    <location>
        <begin position="173"/>
        <end position="192"/>
    </location>
</feature>
<dbReference type="EMBL" id="CAJNOR010005000">
    <property type="protein sequence ID" value="CAF1539611.1"/>
    <property type="molecule type" value="Genomic_DNA"/>
</dbReference>
<dbReference type="OrthoDB" id="10089956at2759"/>
<dbReference type="Proteomes" id="UP000663852">
    <property type="component" value="Unassembled WGS sequence"/>
</dbReference>
<name>A0A815Q2W5_ADIRI</name>
<gene>
    <name evidence="2" type="ORF">EDS130_LOCUS39938</name>
    <name evidence="3" type="ORF">XAT740_LOCUS42080</name>
</gene>
<dbReference type="Gene3D" id="1.20.140.150">
    <property type="match status" value="1"/>
</dbReference>
<keyword evidence="4" id="KW-1185">Reference proteome</keyword>
<feature type="transmembrane region" description="Helical" evidence="1">
    <location>
        <begin position="132"/>
        <end position="153"/>
    </location>
</feature>
<keyword evidence="1" id="KW-0812">Transmembrane</keyword>
<feature type="transmembrane region" description="Helical" evidence="1">
    <location>
        <begin position="104"/>
        <end position="125"/>
    </location>
</feature>
<comment type="caution">
    <text evidence="2">The sequence shown here is derived from an EMBL/GenBank/DDBJ whole genome shotgun (WGS) entry which is preliminary data.</text>
</comment>
<evidence type="ECO:0000313" key="3">
    <source>
        <dbReference type="EMBL" id="CAF1539611.1"/>
    </source>
</evidence>
<keyword evidence="1" id="KW-1133">Transmembrane helix</keyword>
<proteinExistence type="predicted"/>
<sequence length="198" mass="21024">MARTAADKISKILAFVAAAFGFVALILACVGMGTVQWYQYAAPNSNYISASANLFTFCTYNPTTGDKISCSSRSGNSNPFCTNVPSTAIASQDDCNNRMRNASGLGIVGIIFIAFGVVATILMALGIFSEWFLNFIPGVLFFLASLFMLAGIAEGSRYLTYNAYSANLYEAGHLFTILALLLSSLAGGRIAYACKSST</sequence>
<accession>A0A815Q2W5</accession>
<feature type="transmembrane region" description="Helical" evidence="1">
    <location>
        <begin position="12"/>
        <end position="38"/>
    </location>
</feature>
<evidence type="ECO:0000313" key="2">
    <source>
        <dbReference type="EMBL" id="CAF1457549.1"/>
    </source>
</evidence>
<dbReference type="EMBL" id="CAJNOJ010000463">
    <property type="protein sequence ID" value="CAF1457549.1"/>
    <property type="molecule type" value="Genomic_DNA"/>
</dbReference>
<reference evidence="2" key="1">
    <citation type="submission" date="2021-02" db="EMBL/GenBank/DDBJ databases">
        <authorList>
            <person name="Nowell W R."/>
        </authorList>
    </citation>
    <scope>NUCLEOTIDE SEQUENCE</scope>
</reference>
<dbReference type="PROSITE" id="PS51257">
    <property type="entry name" value="PROKAR_LIPOPROTEIN"/>
    <property type="match status" value="1"/>
</dbReference>
<organism evidence="2 5">
    <name type="scientific">Adineta ricciae</name>
    <name type="common">Rotifer</name>
    <dbReference type="NCBI Taxonomy" id="249248"/>
    <lineage>
        <taxon>Eukaryota</taxon>
        <taxon>Metazoa</taxon>
        <taxon>Spiralia</taxon>
        <taxon>Gnathifera</taxon>
        <taxon>Rotifera</taxon>
        <taxon>Eurotatoria</taxon>
        <taxon>Bdelloidea</taxon>
        <taxon>Adinetida</taxon>
        <taxon>Adinetidae</taxon>
        <taxon>Adineta</taxon>
    </lineage>
</organism>
<evidence type="ECO:0000313" key="5">
    <source>
        <dbReference type="Proteomes" id="UP000663852"/>
    </source>
</evidence>
<dbReference type="AlphaFoldDB" id="A0A815Q2W5"/>
<keyword evidence="1" id="KW-0472">Membrane</keyword>